<proteinExistence type="predicted"/>
<keyword evidence="1" id="KW-1133">Transmembrane helix</keyword>
<feature type="transmembrane region" description="Helical" evidence="1">
    <location>
        <begin position="6"/>
        <end position="26"/>
    </location>
</feature>
<protein>
    <submittedName>
        <fullName evidence="2">Uncharacterized protein</fullName>
    </submittedName>
</protein>
<dbReference type="EMBL" id="JRLX01000010">
    <property type="protein sequence ID" value="KGO86481.1"/>
    <property type="molecule type" value="Genomic_DNA"/>
</dbReference>
<keyword evidence="1" id="KW-0472">Membrane</keyword>
<evidence type="ECO:0000256" key="1">
    <source>
        <dbReference type="SAM" id="Phobius"/>
    </source>
</evidence>
<comment type="caution">
    <text evidence="2">The sequence shown here is derived from an EMBL/GenBank/DDBJ whole genome shotgun (WGS) entry which is preliminary data.</text>
</comment>
<gene>
    <name evidence="2" type="ORF">Q765_11460</name>
</gene>
<keyword evidence="3" id="KW-1185">Reference proteome</keyword>
<reference evidence="2 3" key="1">
    <citation type="submission" date="2013-09" db="EMBL/GenBank/DDBJ databases">
        <authorList>
            <person name="Zeng Z."/>
            <person name="Chen C."/>
        </authorList>
    </citation>
    <scope>NUCLEOTIDE SEQUENCE [LARGE SCALE GENOMIC DNA]</scope>
    <source>
        <strain evidence="2 3">WB 3.3-2</strain>
    </source>
</reference>
<keyword evidence="1" id="KW-0812">Transmembrane</keyword>
<feature type="transmembrane region" description="Helical" evidence="1">
    <location>
        <begin position="46"/>
        <end position="71"/>
    </location>
</feature>
<dbReference type="AlphaFoldDB" id="A0A0A2M4D5"/>
<name>A0A0A2M4D5_9FLAO</name>
<accession>A0A0A2M4D5</accession>
<organism evidence="2 3">
    <name type="scientific">Flavobacterium rivuli WB 3.3-2 = DSM 21788</name>
    <dbReference type="NCBI Taxonomy" id="1121895"/>
    <lineage>
        <taxon>Bacteria</taxon>
        <taxon>Pseudomonadati</taxon>
        <taxon>Bacteroidota</taxon>
        <taxon>Flavobacteriia</taxon>
        <taxon>Flavobacteriales</taxon>
        <taxon>Flavobacteriaceae</taxon>
        <taxon>Flavobacterium</taxon>
    </lineage>
</organism>
<dbReference type="Proteomes" id="UP000030152">
    <property type="component" value="Unassembled WGS sequence"/>
</dbReference>
<evidence type="ECO:0000313" key="2">
    <source>
        <dbReference type="EMBL" id="KGO86481.1"/>
    </source>
</evidence>
<sequence>MSPGISFLAIAFLTIFTVGNILYRLYSLKKKYRLDTSTLKKRFIIFYKLFTITYFIAAALLTVLVTLVIVADTD</sequence>
<evidence type="ECO:0000313" key="3">
    <source>
        <dbReference type="Proteomes" id="UP000030152"/>
    </source>
</evidence>